<gene>
    <name evidence="2" type="ORF">CHS0354_002262</name>
</gene>
<protein>
    <submittedName>
        <fullName evidence="2">Uncharacterized protein</fullName>
    </submittedName>
</protein>
<reference evidence="2" key="3">
    <citation type="submission" date="2023-05" db="EMBL/GenBank/DDBJ databases">
        <authorList>
            <person name="Smith C.H."/>
        </authorList>
    </citation>
    <scope>NUCLEOTIDE SEQUENCE</scope>
    <source>
        <strain evidence="2">CHS0354</strain>
        <tissue evidence="2">Mantle</tissue>
    </source>
</reference>
<proteinExistence type="predicted"/>
<dbReference type="AlphaFoldDB" id="A0AAE0S3P9"/>
<keyword evidence="3" id="KW-1185">Reference proteome</keyword>
<organism evidence="2 3">
    <name type="scientific">Potamilus streckersoni</name>
    <dbReference type="NCBI Taxonomy" id="2493646"/>
    <lineage>
        <taxon>Eukaryota</taxon>
        <taxon>Metazoa</taxon>
        <taxon>Spiralia</taxon>
        <taxon>Lophotrochozoa</taxon>
        <taxon>Mollusca</taxon>
        <taxon>Bivalvia</taxon>
        <taxon>Autobranchia</taxon>
        <taxon>Heteroconchia</taxon>
        <taxon>Palaeoheterodonta</taxon>
        <taxon>Unionida</taxon>
        <taxon>Unionoidea</taxon>
        <taxon>Unionidae</taxon>
        <taxon>Ambleminae</taxon>
        <taxon>Lampsilini</taxon>
        <taxon>Potamilus</taxon>
    </lineage>
</organism>
<reference evidence="2" key="2">
    <citation type="journal article" date="2021" name="Genome Biol. Evol.">
        <title>Developing a high-quality reference genome for a parasitic bivalve with doubly uniparental inheritance (Bivalvia: Unionida).</title>
        <authorList>
            <person name="Smith C.H."/>
        </authorList>
    </citation>
    <scope>NUCLEOTIDE SEQUENCE</scope>
    <source>
        <strain evidence="2">CHS0354</strain>
        <tissue evidence="2">Mantle</tissue>
    </source>
</reference>
<comment type="caution">
    <text evidence="2">The sequence shown here is derived from an EMBL/GenBank/DDBJ whole genome shotgun (WGS) entry which is preliminary data.</text>
</comment>
<evidence type="ECO:0000313" key="2">
    <source>
        <dbReference type="EMBL" id="KAK3584741.1"/>
    </source>
</evidence>
<evidence type="ECO:0000313" key="3">
    <source>
        <dbReference type="Proteomes" id="UP001195483"/>
    </source>
</evidence>
<keyword evidence="1" id="KW-1133">Transmembrane helix</keyword>
<feature type="transmembrane region" description="Helical" evidence="1">
    <location>
        <begin position="26"/>
        <end position="46"/>
    </location>
</feature>
<name>A0AAE0S3P9_9BIVA</name>
<keyword evidence="1" id="KW-0472">Membrane</keyword>
<reference evidence="2" key="1">
    <citation type="journal article" date="2021" name="Genome Biol. Evol.">
        <title>A High-Quality Reference Genome for a Parasitic Bivalve with Doubly Uniparental Inheritance (Bivalvia: Unionida).</title>
        <authorList>
            <person name="Smith C.H."/>
        </authorList>
    </citation>
    <scope>NUCLEOTIDE SEQUENCE</scope>
    <source>
        <strain evidence="2">CHS0354</strain>
    </source>
</reference>
<sequence>MWLNACTGKKIIMRGLFGENLCGTRWNWLLLLAIWIVEACSVQTIIPNTTKPTNVMTSRTVDYTKSNNLPDPLQSPSTNDNPVEGLKGGLPFWLIPSIIGGTIATLILVICMVVCCPGMIPFKRKSPVRSRRDYNKYTFHRHECRGVTNI</sequence>
<feature type="transmembrane region" description="Helical" evidence="1">
    <location>
        <begin position="92"/>
        <end position="122"/>
    </location>
</feature>
<dbReference type="Proteomes" id="UP001195483">
    <property type="component" value="Unassembled WGS sequence"/>
</dbReference>
<accession>A0AAE0S3P9</accession>
<keyword evidence="1" id="KW-0812">Transmembrane</keyword>
<evidence type="ECO:0000256" key="1">
    <source>
        <dbReference type="SAM" id="Phobius"/>
    </source>
</evidence>
<dbReference type="EMBL" id="JAEAOA010000198">
    <property type="protein sequence ID" value="KAK3584741.1"/>
    <property type="molecule type" value="Genomic_DNA"/>
</dbReference>